<keyword evidence="4 7" id="KW-1133">Transmembrane helix</keyword>
<evidence type="ECO:0000313" key="9">
    <source>
        <dbReference type="EMBL" id="EHK58580.1"/>
    </source>
</evidence>
<dbReference type="OrthoDB" id="9808200at2"/>
<feature type="transmembrane region" description="Helical" evidence="7">
    <location>
        <begin position="51"/>
        <end position="73"/>
    </location>
</feature>
<dbReference type="SUPFAM" id="SSF81452">
    <property type="entry name" value="Cytochrome c oxidase subunit III-like"/>
    <property type="match status" value="1"/>
</dbReference>
<dbReference type="PROSITE" id="PS50253">
    <property type="entry name" value="COX3"/>
    <property type="match status" value="1"/>
</dbReference>
<feature type="transmembrane region" description="Helical" evidence="7">
    <location>
        <begin position="117"/>
        <end position="138"/>
    </location>
</feature>
<evidence type="ECO:0000256" key="4">
    <source>
        <dbReference type="ARBA" id="ARBA00022989"/>
    </source>
</evidence>
<dbReference type="PANTHER" id="PTHR11403:SF10">
    <property type="entry name" value="CYTOCHROME C OXIDASE"/>
    <property type="match status" value="1"/>
</dbReference>
<gene>
    <name evidence="9" type="ORF">MAXJ12_04027</name>
</gene>
<keyword evidence="3 6" id="KW-0812">Transmembrane</keyword>
<feature type="transmembrane region" description="Helical" evidence="7">
    <location>
        <begin position="202"/>
        <end position="224"/>
    </location>
</feature>
<evidence type="ECO:0000256" key="5">
    <source>
        <dbReference type="ARBA" id="ARBA00023136"/>
    </source>
</evidence>
<sequence length="235" mass="25740">MSVILVFLLVIAGIAGWWLSHQGLMSKPWLEHGPAAAFPDTDVTGMPTAKVGLGVFLAVVGCLFALFASAYFMRMELSDWQPLPIPPLLWLNTGVLVLSSVALQCAVIAAHRGQIDMVRLGLVTGGLTALAFLAGQLVVWRDLSASGYFLEANPANSFFYMITGMHGLHILGGLVALARTISGAWGRRYQPERLRLSVELCAMYWHFLLFVWFAVFVLLAGWAADFIDICRQLLT</sequence>
<dbReference type="PATRIC" id="fig|1107882.3.peg.797"/>
<comment type="similarity">
    <text evidence="2 6">Belongs to the cytochrome c oxidase subunit 3 family.</text>
</comment>
<evidence type="ECO:0000259" key="8">
    <source>
        <dbReference type="PROSITE" id="PS50253"/>
    </source>
</evidence>
<organism evidence="9 10">
    <name type="scientific">Mesorhizobium alhagi CCNWXJ12-2</name>
    <dbReference type="NCBI Taxonomy" id="1107882"/>
    <lineage>
        <taxon>Bacteria</taxon>
        <taxon>Pseudomonadati</taxon>
        <taxon>Pseudomonadota</taxon>
        <taxon>Alphaproteobacteria</taxon>
        <taxon>Hyphomicrobiales</taxon>
        <taxon>Phyllobacteriaceae</taxon>
        <taxon>Allomesorhizobium</taxon>
    </lineage>
</organism>
<dbReference type="CDD" id="cd02865">
    <property type="entry name" value="Heme_Cu_Oxidase_III_2"/>
    <property type="match status" value="1"/>
</dbReference>
<dbReference type="InterPro" id="IPR035973">
    <property type="entry name" value="Cyt_c_oxidase_su3-like_sf"/>
</dbReference>
<dbReference type="Gene3D" id="1.20.120.80">
    <property type="entry name" value="Cytochrome c oxidase, subunit III, four-helix bundle"/>
    <property type="match status" value="1"/>
</dbReference>
<protein>
    <submittedName>
        <fullName evidence="9">Cytochrome c oxidase subunit III</fullName>
    </submittedName>
</protein>
<feature type="transmembrane region" description="Helical" evidence="7">
    <location>
        <begin position="88"/>
        <end position="110"/>
    </location>
</feature>
<dbReference type="Pfam" id="PF00510">
    <property type="entry name" value="COX3"/>
    <property type="match status" value="1"/>
</dbReference>
<feature type="transmembrane region" description="Helical" evidence="7">
    <location>
        <begin position="158"/>
        <end position="181"/>
    </location>
</feature>
<evidence type="ECO:0000256" key="7">
    <source>
        <dbReference type="SAM" id="Phobius"/>
    </source>
</evidence>
<evidence type="ECO:0000256" key="3">
    <source>
        <dbReference type="ARBA" id="ARBA00022692"/>
    </source>
</evidence>
<dbReference type="Proteomes" id="UP000003250">
    <property type="component" value="Unassembled WGS sequence"/>
</dbReference>
<dbReference type="EMBL" id="AHAM01000029">
    <property type="protein sequence ID" value="EHK58580.1"/>
    <property type="molecule type" value="Genomic_DNA"/>
</dbReference>
<feature type="transmembrane region" description="Helical" evidence="7">
    <location>
        <begin position="6"/>
        <end position="24"/>
    </location>
</feature>
<keyword evidence="5 7" id="KW-0472">Membrane</keyword>
<proteinExistence type="inferred from homology"/>
<reference evidence="9 10" key="1">
    <citation type="journal article" date="2012" name="J. Bacteriol.">
        <title>Draft Genome Sequence of Mesorhizobium alhagi CCNWXJ12-2T, a Novel Salt-Resistant Species Isolated from the Desert of Northwestern China.</title>
        <authorList>
            <person name="Zhou M."/>
            <person name="Chen W."/>
            <person name="Chen H."/>
            <person name="Wei G."/>
        </authorList>
    </citation>
    <scope>NUCLEOTIDE SEQUENCE [LARGE SCALE GENOMIC DNA]</scope>
    <source>
        <strain evidence="9 10">CCNWXJ12-2</strain>
    </source>
</reference>
<dbReference type="GO" id="GO:0019646">
    <property type="term" value="P:aerobic electron transport chain"/>
    <property type="evidence" value="ECO:0007669"/>
    <property type="project" value="InterPro"/>
</dbReference>
<evidence type="ECO:0000256" key="6">
    <source>
        <dbReference type="RuleBase" id="RU003376"/>
    </source>
</evidence>
<dbReference type="InterPro" id="IPR013833">
    <property type="entry name" value="Cyt_c_oxidase_su3_a-hlx"/>
</dbReference>
<accession>H0HKZ7</accession>
<keyword evidence="10" id="KW-1185">Reference proteome</keyword>
<dbReference type="InterPro" id="IPR024791">
    <property type="entry name" value="Cyt_c/ubiquinol_Oxase_su3"/>
</dbReference>
<dbReference type="AlphaFoldDB" id="H0HKZ7"/>
<dbReference type="GO" id="GO:0004129">
    <property type="term" value="F:cytochrome-c oxidase activity"/>
    <property type="evidence" value="ECO:0007669"/>
    <property type="project" value="InterPro"/>
</dbReference>
<name>H0HKZ7_9HYPH</name>
<evidence type="ECO:0000256" key="2">
    <source>
        <dbReference type="ARBA" id="ARBA00010581"/>
    </source>
</evidence>
<dbReference type="InterPro" id="IPR000298">
    <property type="entry name" value="Cyt_c_oxidase-like_su3"/>
</dbReference>
<evidence type="ECO:0000313" key="10">
    <source>
        <dbReference type="Proteomes" id="UP000003250"/>
    </source>
</evidence>
<comment type="subcellular location">
    <subcellularLocation>
        <location evidence="6">Cell membrane</location>
        <topology evidence="6">Multi-pass membrane protein</topology>
    </subcellularLocation>
    <subcellularLocation>
        <location evidence="1">Membrane</location>
        <topology evidence="1">Multi-pass membrane protein</topology>
    </subcellularLocation>
</comment>
<dbReference type="RefSeq" id="WP_008834459.1">
    <property type="nucleotide sequence ID" value="NZ_AHAM01000029.1"/>
</dbReference>
<dbReference type="GO" id="GO:0005886">
    <property type="term" value="C:plasma membrane"/>
    <property type="evidence" value="ECO:0007669"/>
    <property type="project" value="UniProtKB-SubCell"/>
</dbReference>
<feature type="domain" description="Heme-copper oxidase subunit III family profile" evidence="8">
    <location>
        <begin position="1"/>
        <end position="224"/>
    </location>
</feature>
<dbReference type="PANTHER" id="PTHR11403">
    <property type="entry name" value="CYTOCHROME C OXIDASE SUBUNIT III"/>
    <property type="match status" value="1"/>
</dbReference>
<evidence type="ECO:0000256" key="1">
    <source>
        <dbReference type="ARBA" id="ARBA00004141"/>
    </source>
</evidence>